<dbReference type="Pfam" id="PF00889">
    <property type="entry name" value="EF_TS"/>
    <property type="match status" value="1"/>
</dbReference>
<reference evidence="7 8" key="1">
    <citation type="journal article" date="2016" name="Nat. Commun.">
        <title>Thousands of microbial genomes shed light on interconnected biogeochemical processes in an aquifer system.</title>
        <authorList>
            <person name="Anantharaman K."/>
            <person name="Brown C.T."/>
            <person name="Hug L.A."/>
            <person name="Sharon I."/>
            <person name="Castelle C.J."/>
            <person name="Probst A.J."/>
            <person name="Thomas B.C."/>
            <person name="Singh A."/>
            <person name="Wilkins M.J."/>
            <person name="Karaoz U."/>
            <person name="Brodie E.L."/>
            <person name="Williams K.H."/>
            <person name="Hubbard S.S."/>
            <person name="Banfield J.F."/>
        </authorList>
    </citation>
    <scope>NUCLEOTIDE SEQUENCE [LARGE SCALE GENOMIC DNA]</scope>
</reference>
<dbReference type="GO" id="GO:0005737">
    <property type="term" value="C:cytoplasm"/>
    <property type="evidence" value="ECO:0007669"/>
    <property type="project" value="UniProtKB-SubCell"/>
</dbReference>
<dbReference type="Gene3D" id="1.10.286.20">
    <property type="match status" value="1"/>
</dbReference>
<comment type="caution">
    <text evidence="7">The sequence shown here is derived from an EMBL/GenBank/DDBJ whole genome shotgun (WGS) entry which is preliminary data.</text>
</comment>
<evidence type="ECO:0000313" key="7">
    <source>
        <dbReference type="EMBL" id="OGY48930.1"/>
    </source>
</evidence>
<feature type="region of interest" description="Involved in Mg(2+) ion dislocation from EF-Tu" evidence="5">
    <location>
        <begin position="79"/>
        <end position="82"/>
    </location>
</feature>
<comment type="similarity">
    <text evidence="1 5">Belongs to the EF-Ts family.</text>
</comment>
<dbReference type="EMBL" id="MHIF01000007">
    <property type="protein sequence ID" value="OGY48930.1"/>
    <property type="molecule type" value="Genomic_DNA"/>
</dbReference>
<dbReference type="InterPro" id="IPR001816">
    <property type="entry name" value="Transl_elong_EFTs/EF1B"/>
</dbReference>
<organism evidence="7 8">
    <name type="scientific">Candidatus Buchananbacteria bacterium RIFCSPHIGHO2_01_FULL_46_12</name>
    <dbReference type="NCBI Taxonomy" id="1797536"/>
    <lineage>
        <taxon>Bacteria</taxon>
        <taxon>Candidatus Buchananiibacteriota</taxon>
    </lineage>
</organism>
<dbReference type="FunFam" id="1.10.286.20:FF:000001">
    <property type="entry name" value="Elongation factor Ts"/>
    <property type="match status" value="1"/>
</dbReference>
<keyword evidence="3 5" id="KW-0251">Elongation factor</keyword>
<evidence type="ECO:0000256" key="4">
    <source>
        <dbReference type="ARBA" id="ARBA00022917"/>
    </source>
</evidence>
<evidence type="ECO:0000256" key="5">
    <source>
        <dbReference type="HAMAP-Rule" id="MF_00050"/>
    </source>
</evidence>
<dbReference type="AlphaFoldDB" id="A0A1G1YB41"/>
<keyword evidence="4 5" id="KW-0648">Protein biosynthesis</keyword>
<keyword evidence="5" id="KW-0963">Cytoplasm</keyword>
<dbReference type="InterPro" id="IPR036402">
    <property type="entry name" value="EF-Ts_dimer_sf"/>
</dbReference>
<comment type="subcellular location">
    <subcellularLocation>
        <location evidence="5">Cytoplasm</location>
    </subcellularLocation>
</comment>
<evidence type="ECO:0000259" key="6">
    <source>
        <dbReference type="Pfam" id="PF00889"/>
    </source>
</evidence>
<dbReference type="FunFam" id="1.10.8.10:FF:000001">
    <property type="entry name" value="Elongation factor Ts"/>
    <property type="match status" value="1"/>
</dbReference>
<dbReference type="SUPFAM" id="SSF54713">
    <property type="entry name" value="Elongation factor Ts (EF-Ts), dimerisation domain"/>
    <property type="match status" value="2"/>
</dbReference>
<evidence type="ECO:0000313" key="8">
    <source>
        <dbReference type="Proteomes" id="UP000178432"/>
    </source>
</evidence>
<dbReference type="Gene3D" id="3.30.479.20">
    <property type="entry name" value="Elongation factor Ts, dimerisation domain"/>
    <property type="match status" value="2"/>
</dbReference>
<dbReference type="GO" id="GO:0003746">
    <property type="term" value="F:translation elongation factor activity"/>
    <property type="evidence" value="ECO:0007669"/>
    <property type="project" value="UniProtKB-UniRule"/>
</dbReference>
<dbReference type="PANTHER" id="PTHR11741:SF0">
    <property type="entry name" value="ELONGATION FACTOR TS, MITOCHONDRIAL"/>
    <property type="match status" value="1"/>
</dbReference>
<evidence type="ECO:0000256" key="3">
    <source>
        <dbReference type="ARBA" id="ARBA00022768"/>
    </source>
</evidence>
<sequence>MGIDAKAIVKLRELTGAGMNDCQAALAEAESDQEKAVEILRKKGTLKADKIADRATKEGVIALLKEADKVAVVALACETDFVARNQDFIETVAELGKKLLSGGEVENFKTWAEDKIKNELIVKIGENLQLVAADIVFGQVIGSYLHLNKKIAAVVILSGGRQELANDLAMQIAALAPKYIKPEEIPAEEIDKEKEIYRQQLKNEGKPENILNKIIEGKLQKYYSEVCLIKQAYIKDDKITIEKLLAQNGSPEILSFKRYQI</sequence>
<dbReference type="PANTHER" id="PTHR11741">
    <property type="entry name" value="ELONGATION FACTOR TS"/>
    <property type="match status" value="1"/>
</dbReference>
<evidence type="ECO:0000256" key="1">
    <source>
        <dbReference type="ARBA" id="ARBA00005532"/>
    </source>
</evidence>
<feature type="domain" description="Translation elongation factor EFTs/EF1B dimerisation" evidence="6">
    <location>
        <begin position="71"/>
        <end position="261"/>
    </location>
</feature>
<proteinExistence type="inferred from homology"/>
<accession>A0A1G1YB41</accession>
<dbReference type="SUPFAM" id="SSF46934">
    <property type="entry name" value="UBA-like"/>
    <property type="match status" value="1"/>
</dbReference>
<dbReference type="HAMAP" id="MF_00050">
    <property type="entry name" value="EF_Ts"/>
    <property type="match status" value="1"/>
</dbReference>
<dbReference type="InterPro" id="IPR014039">
    <property type="entry name" value="Transl_elong_EFTs/EF1B_dimer"/>
</dbReference>
<dbReference type="InterPro" id="IPR009060">
    <property type="entry name" value="UBA-like_sf"/>
</dbReference>
<dbReference type="Proteomes" id="UP000178432">
    <property type="component" value="Unassembled WGS sequence"/>
</dbReference>
<dbReference type="CDD" id="cd14275">
    <property type="entry name" value="UBA_EF-Ts"/>
    <property type="match status" value="1"/>
</dbReference>
<dbReference type="Gene3D" id="1.10.8.10">
    <property type="entry name" value="DNA helicase RuvA subunit, C-terminal domain"/>
    <property type="match status" value="1"/>
</dbReference>
<comment type="function">
    <text evidence="5">Associates with the EF-Tu.GDP complex and induces the exchange of GDP to GTP. It remains bound to the aminoacyl-tRNA.EF-Tu.GTP complex up to the GTP hydrolysis stage on the ribosome.</text>
</comment>
<gene>
    <name evidence="5" type="primary">tsf</name>
    <name evidence="7" type="ORF">A2663_01835</name>
</gene>
<dbReference type="NCBIfam" id="TIGR00116">
    <property type="entry name" value="tsf"/>
    <property type="match status" value="1"/>
</dbReference>
<evidence type="ECO:0000256" key="2">
    <source>
        <dbReference type="ARBA" id="ARBA00016956"/>
    </source>
</evidence>
<protein>
    <recommendedName>
        <fullName evidence="2 5">Elongation factor Ts</fullName>
        <shortName evidence="5">EF-Ts</shortName>
    </recommendedName>
</protein>
<name>A0A1G1YB41_9BACT</name>